<dbReference type="Pfam" id="PF12697">
    <property type="entry name" value="Abhydrolase_6"/>
    <property type="match status" value="1"/>
</dbReference>
<dbReference type="InterPro" id="IPR000073">
    <property type="entry name" value="AB_hydrolase_1"/>
</dbReference>
<name>A0A381WWZ5_9ZZZZ</name>
<dbReference type="Gene3D" id="3.40.50.1820">
    <property type="entry name" value="alpha/beta hydrolase"/>
    <property type="match status" value="1"/>
</dbReference>
<organism evidence="2">
    <name type="scientific">marine metagenome</name>
    <dbReference type="NCBI Taxonomy" id="408172"/>
    <lineage>
        <taxon>unclassified sequences</taxon>
        <taxon>metagenomes</taxon>
        <taxon>ecological metagenomes</taxon>
    </lineage>
</organism>
<dbReference type="EMBL" id="UINC01013163">
    <property type="protein sequence ID" value="SVA57045.1"/>
    <property type="molecule type" value="Genomic_DNA"/>
</dbReference>
<reference evidence="2" key="1">
    <citation type="submission" date="2018-05" db="EMBL/GenBank/DDBJ databases">
        <authorList>
            <person name="Lanie J.A."/>
            <person name="Ng W.-L."/>
            <person name="Kazmierczak K.M."/>
            <person name="Andrzejewski T.M."/>
            <person name="Davidsen T.M."/>
            <person name="Wayne K.J."/>
            <person name="Tettelin H."/>
            <person name="Glass J.I."/>
            <person name="Rusch D."/>
            <person name="Podicherti R."/>
            <person name="Tsui H.-C.T."/>
            <person name="Winkler M.E."/>
        </authorList>
    </citation>
    <scope>NUCLEOTIDE SEQUENCE</scope>
</reference>
<dbReference type="AlphaFoldDB" id="A0A381WWZ5"/>
<proteinExistence type="predicted"/>
<dbReference type="InterPro" id="IPR029058">
    <property type="entry name" value="AB_hydrolase_fold"/>
</dbReference>
<evidence type="ECO:0000259" key="1">
    <source>
        <dbReference type="Pfam" id="PF12697"/>
    </source>
</evidence>
<feature type="domain" description="AB hydrolase-1" evidence="1">
    <location>
        <begin position="5"/>
        <end position="133"/>
    </location>
</feature>
<sequence>MMNDFLLVSGMGLGRWAWSDVWGRLTSPADNPPKLSRKLPVGKVLSVNIDGLMGDQVDLSISHEEAASNIEKVINDQQLTNLVMVGHDMAAPVVLTVASRMKDPPRAVILLAGVIPSYRSSFRSRLSFAFKSQYFLASVFSFGRRFQLPKYMIRNLWCNSMDFEEVVK</sequence>
<feature type="non-terminal residue" evidence="2">
    <location>
        <position position="168"/>
    </location>
</feature>
<protein>
    <recommendedName>
        <fullName evidence="1">AB hydrolase-1 domain-containing protein</fullName>
    </recommendedName>
</protein>
<accession>A0A381WWZ5</accession>
<gene>
    <name evidence="2" type="ORF">METZ01_LOCUS109899</name>
</gene>
<evidence type="ECO:0000313" key="2">
    <source>
        <dbReference type="EMBL" id="SVA57045.1"/>
    </source>
</evidence>
<dbReference type="SUPFAM" id="SSF53474">
    <property type="entry name" value="alpha/beta-Hydrolases"/>
    <property type="match status" value="1"/>
</dbReference>